<dbReference type="RefSeq" id="WP_130286835.1">
    <property type="nucleotide sequence ID" value="NZ_SGXE01000002.1"/>
</dbReference>
<dbReference type="SUPFAM" id="SSF53300">
    <property type="entry name" value="vWA-like"/>
    <property type="match status" value="1"/>
</dbReference>
<keyword evidence="1" id="KW-1133">Transmembrane helix</keyword>
<keyword evidence="1" id="KW-0472">Membrane</keyword>
<dbReference type="InterPro" id="IPR036465">
    <property type="entry name" value="vWFA_dom_sf"/>
</dbReference>
<protein>
    <recommendedName>
        <fullName evidence="4">VWA domain-containing protein</fullName>
    </recommendedName>
</protein>
<sequence length="676" mass="77515">MSTETIVWIIFAGIAAILISLFQYYYKAKRKDKTTLLFAFLRCLTWFAVFLLLINPSLKKKTYYQEKPKLVLAVDNSASIKHLDQTQNVNQLLAQIKASKTLQDRFDFEFYSFSEQLRDTLDLSFKGPQTNISKSLEELDQVYKNKIAPVVLISDGNQTYGKDYQYLGTGFKQQIYPIAIGDTIKFTDAKINKLNVNRYAFVKNRFPVEVIVSYSGSDQITTNLSVTNNGATVYATNVDFSKNNNSAVLNFELPAEVPGVQVYKVNLDPIPGEKNKVNNVTTFAVEVIDQKTNVLVISDITHPDLGTIKKSIESNEQRSVTLKKPIEVKDLEDYQLVILYQPNSRFQAIFEKLSSLRKNYFIVAASNTDWVFLNRIQDKYRQEITRQTEYYLPRFNSNYGSFLAEDIGFSDYPPLIGNFGESSFNGAAEILLYRNINDIETQDPLLITAEEDGIRTGMLFGEGIWRWRANSYLINKEFESFDNFFGKIIQYLASNKKRSRLNTIAESFYYGNAGVTIKAEYFTKNYEFDSRGNLQIDVRNKATDKVQTIPMLLKNNSYEVVFSNLVPGEYDYTVRVMGENLSRSGSFSVLEYDVEQQFVGTDVTKLSQLATNSNGKLYYANQFTDLVNSLTTNPNYKILQKSNTTVVSFIDWKYLLAFIIFCLAAEWFLRKYYGHI</sequence>
<accession>A0A4Q7P1K5</accession>
<evidence type="ECO:0000313" key="2">
    <source>
        <dbReference type="EMBL" id="RZS93721.1"/>
    </source>
</evidence>
<evidence type="ECO:0008006" key="4">
    <source>
        <dbReference type="Google" id="ProtNLM"/>
    </source>
</evidence>
<keyword evidence="1" id="KW-0812">Transmembrane</keyword>
<reference evidence="2 3" key="1">
    <citation type="submission" date="2019-02" db="EMBL/GenBank/DDBJ databases">
        <title>Genomic Encyclopedia of Type Strains, Phase IV (KMG-IV): sequencing the most valuable type-strain genomes for metagenomic binning, comparative biology and taxonomic classification.</title>
        <authorList>
            <person name="Goeker M."/>
        </authorList>
    </citation>
    <scope>NUCLEOTIDE SEQUENCE [LARGE SCALE GENOMIC DNA]</scope>
    <source>
        <strain evidence="2 3">DSM 17196</strain>
    </source>
</reference>
<gene>
    <name evidence="2" type="ORF">EV197_2301</name>
</gene>
<dbReference type="PANTHER" id="PTHR37947:SF1">
    <property type="entry name" value="BLL2462 PROTEIN"/>
    <property type="match status" value="1"/>
</dbReference>
<dbReference type="OrthoDB" id="9763076at2"/>
<comment type="caution">
    <text evidence="2">The sequence shown here is derived from an EMBL/GenBank/DDBJ whole genome shotgun (WGS) entry which is preliminary data.</text>
</comment>
<name>A0A4Q7P1K5_9FLAO</name>
<proteinExistence type="predicted"/>
<organism evidence="2 3">
    <name type="scientific">Aquimarina brevivitae</name>
    <dbReference type="NCBI Taxonomy" id="323412"/>
    <lineage>
        <taxon>Bacteria</taxon>
        <taxon>Pseudomonadati</taxon>
        <taxon>Bacteroidota</taxon>
        <taxon>Flavobacteriia</taxon>
        <taxon>Flavobacteriales</taxon>
        <taxon>Flavobacteriaceae</taxon>
        <taxon>Aquimarina</taxon>
    </lineage>
</organism>
<dbReference type="AlphaFoldDB" id="A0A4Q7P1K5"/>
<feature type="transmembrane region" description="Helical" evidence="1">
    <location>
        <begin position="36"/>
        <end position="54"/>
    </location>
</feature>
<keyword evidence="3" id="KW-1185">Reference proteome</keyword>
<dbReference type="PANTHER" id="PTHR37947">
    <property type="entry name" value="BLL2462 PROTEIN"/>
    <property type="match status" value="1"/>
</dbReference>
<evidence type="ECO:0000256" key="1">
    <source>
        <dbReference type="SAM" id="Phobius"/>
    </source>
</evidence>
<dbReference type="EMBL" id="SGXE01000002">
    <property type="protein sequence ID" value="RZS93721.1"/>
    <property type="molecule type" value="Genomic_DNA"/>
</dbReference>
<dbReference type="Proteomes" id="UP000292262">
    <property type="component" value="Unassembled WGS sequence"/>
</dbReference>
<evidence type="ECO:0000313" key="3">
    <source>
        <dbReference type="Proteomes" id="UP000292262"/>
    </source>
</evidence>
<feature type="transmembrane region" description="Helical" evidence="1">
    <location>
        <begin position="6"/>
        <end position="24"/>
    </location>
</feature>
<feature type="transmembrane region" description="Helical" evidence="1">
    <location>
        <begin position="652"/>
        <end position="669"/>
    </location>
</feature>